<dbReference type="Proteomes" id="UP000239837">
    <property type="component" value="Chromosome"/>
</dbReference>
<evidence type="ECO:0000313" key="2">
    <source>
        <dbReference type="EMBL" id="TJX04441.1"/>
    </source>
</evidence>
<evidence type="ECO:0000313" key="3">
    <source>
        <dbReference type="Proteomes" id="UP000307092"/>
    </source>
</evidence>
<reference evidence="1" key="1">
    <citation type="submission" date="2016-06" db="EMBL/GenBank/DDBJ databases">
        <authorList>
            <consortium name="Pathogen Informatics"/>
        </authorList>
    </citation>
    <scope>NUCLEOTIDE SEQUENCE</scope>
    <source>
        <strain evidence="1">WHO F</strain>
    </source>
</reference>
<gene>
    <name evidence="2" type="ORF">E8M63_11115</name>
    <name evidence="1" type="ORF">WHOF_00179</name>
</gene>
<dbReference type="Proteomes" id="UP000307092">
    <property type="component" value="Unassembled WGS sequence"/>
</dbReference>
<dbReference type="EMBL" id="LT591897">
    <property type="protein sequence ID" value="SBQ18334.1"/>
    <property type="molecule type" value="Genomic_DNA"/>
</dbReference>
<sequence>MLMKFHVICLNNIFNDIFNTDCFFLINICLLLYCTREGRLKTSYLIFRRPFAFSNSNQSNGFIASSRWSRL</sequence>
<proteinExistence type="predicted"/>
<evidence type="ECO:0000313" key="1">
    <source>
        <dbReference type="EMBL" id="SBQ18334.1"/>
    </source>
</evidence>
<dbReference type="AlphaFoldDB" id="A0AAQ1IM17"/>
<organism evidence="2 3">
    <name type="scientific">Neisseria gonorrhoeae</name>
    <dbReference type="NCBI Taxonomy" id="485"/>
    <lineage>
        <taxon>Bacteria</taxon>
        <taxon>Pseudomonadati</taxon>
        <taxon>Pseudomonadota</taxon>
        <taxon>Betaproteobacteria</taxon>
        <taxon>Neisseriales</taxon>
        <taxon>Neisseriaceae</taxon>
        <taxon>Neisseria</taxon>
    </lineage>
</organism>
<reference evidence="2 3" key="2">
    <citation type="submission" date="2019-04" db="EMBL/GenBank/DDBJ databases">
        <title>The CDC panel for molecular diagnostics of ciprofloxacin resistance and its use for research and clinical development.</title>
        <authorList>
            <person name="Liu H."/>
            <person name="Tang K."/>
            <person name="Pham C."/>
            <person name="Schmerer M."/>
        </authorList>
    </citation>
    <scope>NUCLEOTIDE SEQUENCE [LARGE SCALE GENOMIC DNA]</scope>
    <source>
        <strain evidence="2 3">LRRBGS_0742</strain>
    </source>
</reference>
<protein>
    <submittedName>
        <fullName evidence="2">Uncharacterized protein</fullName>
    </submittedName>
</protein>
<name>A0AAQ1IM17_NEIGO</name>
<accession>A0AAQ1IM17</accession>
<dbReference type="EMBL" id="SUQX01000029">
    <property type="protein sequence ID" value="TJX04441.1"/>
    <property type="molecule type" value="Genomic_DNA"/>
</dbReference>